<proteinExistence type="predicted"/>
<comment type="caution">
    <text evidence="1">The sequence shown here is derived from an EMBL/GenBank/DDBJ whole genome shotgun (WGS) entry which is preliminary data.</text>
</comment>
<name>A0A5C4W4Q5_9ACTN</name>
<dbReference type="RefSeq" id="WP_139633643.1">
    <property type="nucleotide sequence ID" value="NZ_VDLX02000011.1"/>
</dbReference>
<evidence type="ECO:0000313" key="1">
    <source>
        <dbReference type="EMBL" id="KAB8191848.1"/>
    </source>
</evidence>
<gene>
    <name evidence="1" type="ORF">FH608_028245</name>
</gene>
<accession>A0A5C4W4Q5</accession>
<reference evidence="1 2" key="1">
    <citation type="submission" date="2019-10" db="EMBL/GenBank/DDBJ databases">
        <title>Nonomuraea sp. nov., isolated from Phyllanthus amarus.</title>
        <authorList>
            <person name="Klykleung N."/>
            <person name="Tanasupawat S."/>
        </authorList>
    </citation>
    <scope>NUCLEOTIDE SEQUENCE [LARGE SCALE GENOMIC DNA]</scope>
    <source>
        <strain evidence="1 2">PA1-10</strain>
    </source>
</reference>
<dbReference type="EMBL" id="VDLX02000011">
    <property type="protein sequence ID" value="KAB8191848.1"/>
    <property type="molecule type" value="Genomic_DNA"/>
</dbReference>
<organism evidence="1 2">
    <name type="scientific">Nonomuraea phyllanthi</name>
    <dbReference type="NCBI Taxonomy" id="2219224"/>
    <lineage>
        <taxon>Bacteria</taxon>
        <taxon>Bacillati</taxon>
        <taxon>Actinomycetota</taxon>
        <taxon>Actinomycetes</taxon>
        <taxon>Streptosporangiales</taxon>
        <taxon>Streptosporangiaceae</taxon>
        <taxon>Nonomuraea</taxon>
    </lineage>
</organism>
<evidence type="ECO:0000313" key="2">
    <source>
        <dbReference type="Proteomes" id="UP000312512"/>
    </source>
</evidence>
<sequence length="76" mass="7800">MDLGCPEAPLGFEEGFVAECGVFGADVGIAGGQQVLAVQSFFGLDLGPVDRQPSVRSSSVSISAIACSRCCRSRCS</sequence>
<dbReference type="AlphaFoldDB" id="A0A5C4W4Q5"/>
<protein>
    <submittedName>
        <fullName evidence="1">Uncharacterized protein</fullName>
    </submittedName>
</protein>
<dbReference type="Proteomes" id="UP000312512">
    <property type="component" value="Unassembled WGS sequence"/>
</dbReference>
<keyword evidence="2" id="KW-1185">Reference proteome</keyword>